<comment type="caution">
    <text evidence="7">The sequence shown here is derived from an EMBL/GenBank/DDBJ whole genome shotgun (WGS) entry which is preliminary data.</text>
</comment>
<dbReference type="InterPro" id="IPR050859">
    <property type="entry name" value="Class-I_PLP-dep_aminotransf"/>
</dbReference>
<evidence type="ECO:0000256" key="4">
    <source>
        <dbReference type="ARBA" id="ARBA00022679"/>
    </source>
</evidence>
<evidence type="ECO:0000256" key="3">
    <source>
        <dbReference type="ARBA" id="ARBA00022576"/>
    </source>
</evidence>
<evidence type="ECO:0000313" key="7">
    <source>
        <dbReference type="EMBL" id="KAJ2783362.1"/>
    </source>
</evidence>
<keyword evidence="4" id="KW-0808">Transferase</keyword>
<proteinExistence type="inferred from homology"/>
<reference evidence="7" key="1">
    <citation type="submission" date="2022-07" db="EMBL/GenBank/DDBJ databases">
        <title>Phylogenomic reconstructions and comparative analyses of Kickxellomycotina fungi.</title>
        <authorList>
            <person name="Reynolds N.K."/>
            <person name="Stajich J.E."/>
            <person name="Barry K."/>
            <person name="Grigoriev I.V."/>
            <person name="Crous P."/>
            <person name="Smith M.E."/>
        </authorList>
    </citation>
    <scope>NUCLEOTIDE SEQUENCE</scope>
    <source>
        <strain evidence="7">NBRC 105414</strain>
    </source>
</reference>
<dbReference type="SUPFAM" id="SSF53383">
    <property type="entry name" value="PLP-dependent transferases"/>
    <property type="match status" value="1"/>
</dbReference>
<name>A0A9W8HIR4_9FUNG</name>
<dbReference type="Proteomes" id="UP001140217">
    <property type="component" value="Unassembled WGS sequence"/>
</dbReference>
<dbReference type="GO" id="GO:1901605">
    <property type="term" value="P:alpha-amino acid metabolic process"/>
    <property type="evidence" value="ECO:0007669"/>
    <property type="project" value="TreeGrafter"/>
</dbReference>
<dbReference type="InterPro" id="IPR015424">
    <property type="entry name" value="PyrdxlP-dep_Trfase"/>
</dbReference>
<keyword evidence="3" id="KW-0032">Aminotransferase</keyword>
<dbReference type="InterPro" id="IPR015421">
    <property type="entry name" value="PyrdxlP-dep_Trfase_major"/>
</dbReference>
<dbReference type="GO" id="GO:0030170">
    <property type="term" value="F:pyridoxal phosphate binding"/>
    <property type="evidence" value="ECO:0007669"/>
    <property type="project" value="InterPro"/>
</dbReference>
<protein>
    <recommendedName>
        <fullName evidence="6">Aminotransferase class I/classII large domain-containing protein</fullName>
    </recommendedName>
</protein>
<comment type="cofactor">
    <cofactor evidence="1">
        <name>pyridoxal 5'-phosphate</name>
        <dbReference type="ChEBI" id="CHEBI:597326"/>
    </cofactor>
</comment>
<feature type="domain" description="Aminotransferase class I/classII large" evidence="6">
    <location>
        <begin position="99"/>
        <end position="437"/>
    </location>
</feature>
<dbReference type="Pfam" id="PF00155">
    <property type="entry name" value="Aminotran_1_2"/>
    <property type="match status" value="1"/>
</dbReference>
<evidence type="ECO:0000256" key="2">
    <source>
        <dbReference type="ARBA" id="ARBA00007441"/>
    </source>
</evidence>
<dbReference type="PANTHER" id="PTHR42790:SF19">
    <property type="entry name" value="KYNURENINE_ALPHA-AMINOADIPATE AMINOTRANSFERASE, MITOCHONDRIAL"/>
    <property type="match status" value="1"/>
</dbReference>
<evidence type="ECO:0000259" key="6">
    <source>
        <dbReference type="Pfam" id="PF00155"/>
    </source>
</evidence>
<organism evidence="7 8">
    <name type="scientific">Coemansia javaensis</name>
    <dbReference type="NCBI Taxonomy" id="2761396"/>
    <lineage>
        <taxon>Eukaryota</taxon>
        <taxon>Fungi</taxon>
        <taxon>Fungi incertae sedis</taxon>
        <taxon>Zoopagomycota</taxon>
        <taxon>Kickxellomycotina</taxon>
        <taxon>Kickxellomycetes</taxon>
        <taxon>Kickxellales</taxon>
        <taxon>Kickxellaceae</taxon>
        <taxon>Coemansia</taxon>
    </lineage>
</organism>
<comment type="similarity">
    <text evidence="2">Belongs to the class-I pyridoxal-phosphate-dependent aminotransferase family.</text>
</comment>
<evidence type="ECO:0000256" key="5">
    <source>
        <dbReference type="ARBA" id="ARBA00022898"/>
    </source>
</evidence>
<dbReference type="GO" id="GO:0008483">
    <property type="term" value="F:transaminase activity"/>
    <property type="evidence" value="ECO:0007669"/>
    <property type="project" value="UniProtKB-KW"/>
</dbReference>
<dbReference type="AlphaFoldDB" id="A0A9W8HIR4"/>
<evidence type="ECO:0000256" key="1">
    <source>
        <dbReference type="ARBA" id="ARBA00001933"/>
    </source>
</evidence>
<dbReference type="InterPro" id="IPR004839">
    <property type="entry name" value="Aminotransferase_I/II_large"/>
</dbReference>
<accession>A0A9W8HIR4</accession>
<keyword evidence="5" id="KW-0663">Pyridoxal phosphate</keyword>
<gene>
    <name evidence="7" type="ORF">H4R18_001729</name>
</gene>
<dbReference type="OrthoDB" id="691673at2759"/>
<dbReference type="PANTHER" id="PTHR42790">
    <property type="entry name" value="AMINOTRANSFERASE"/>
    <property type="match status" value="1"/>
</dbReference>
<sequence length="482" mass="52710">MAEPQRIEAGAEAETGRSVDLSEYFTEATKRRKNSPLKTLGKYMRADPTLVSLGAGLPHPDTFPFASIGATVAQAGTSVTDAAAGRVEVAVGRAAAGGIEELGRFLQYSDGRGVASYARFAREHTERIHGPRYSDWDVVVSQGNTDAFGKALALFCQHGDTLIVDEWTYPAVIETVGPMGIALAPVAMDGGGMVPEALDRLCAGWDGARPLRAAYLIPTAQNPTGATMDLARKRAIYAVAQRHNLVLIEDDPYYYLQFGPYRAAAECSGDPDARYAALPGLAGLIPSLLSLDTDGRVVRLDSFSKILAPGLRCGWVTAPRYMTDKIQFHNETSIQQPSGVSQALVSRLLNEQWGAAGWERHLVQTQRDYAVRRDLFVELCHRHLRGAAEFVVPRAGMFLWLRVLLSARARARRGVMQEVFDAMIAHHVLLVPGHMFSPLGSADDRVRDQPYIRAAFSYAPVDAFETAITRLARALEPFVREE</sequence>
<evidence type="ECO:0000313" key="8">
    <source>
        <dbReference type="Proteomes" id="UP001140217"/>
    </source>
</evidence>
<keyword evidence="8" id="KW-1185">Reference proteome</keyword>
<dbReference type="CDD" id="cd00609">
    <property type="entry name" value="AAT_like"/>
    <property type="match status" value="1"/>
</dbReference>
<dbReference type="EMBL" id="JANBUL010000049">
    <property type="protein sequence ID" value="KAJ2783362.1"/>
    <property type="molecule type" value="Genomic_DNA"/>
</dbReference>
<dbReference type="Gene3D" id="3.40.640.10">
    <property type="entry name" value="Type I PLP-dependent aspartate aminotransferase-like (Major domain)"/>
    <property type="match status" value="1"/>
</dbReference>